<name>A0A1V2IBF8_9ACTN</name>
<dbReference type="STRING" id="1834516.BL253_13830"/>
<dbReference type="EMBL" id="MOMC01000025">
    <property type="protein sequence ID" value="ONH30543.1"/>
    <property type="molecule type" value="Genomic_DNA"/>
</dbReference>
<gene>
    <name evidence="1" type="ORF">BL253_13830</name>
</gene>
<sequence length="774" mass="79448">MPGPRERVVLDTTLIGTLVERLKALRDVLWRHARVIAALVAPLGRPGDPAAELRRAAAWADDAQRMLTRRLALVRASDEARDAATPDGRLAVVGTGGGTASGGRVALTLPPDPFGGDGDAARAAGTLLGVELAGAALRVSPDVATIAGAAARLGVGANDPDLVAGFVDAVGPDRLAAVLRLVGGVRGGGYVIEATARGPRVHASHGGPHTLVDAPSRRLPAETAAALTAALGAALATFSRAGRLTAGWLARFNAHGEAGAAETTLLGPLLGHGRYAPATLRLLGDALFAGTDVGGDHYRVRPAPLAGPGTGGDARDVGLFGGGPPAARATYAAALLRAIASEPALVARFATDHVEEILAGSRLAALPPPVQTGVPEQVASAWACLARRAGGPEARRADPAGAATFVARLGFAVHQYRAAHLDQTRRWDTSWLLPAGLRAAIGEVLGVWREEMYASVTGLLPAADALRDASGGALVTAWPAAASSDTAADTSGPWSTRLTGPIDGARIPAELWADLLGEALAAGGPLARALATDAALVAGRWEQDQWAATRGYRGDGRTAYPASPRALGRLRQSALFAFFGATLARTADQLTLRAELDAREDTRDTAKVIDELAAIVRAIKPADPVGTLTGLAVSVPVAGAAADLKPFGAPILSSDALAAIDSARIAVAALPGWQAAYVASATAVWLRRADDPIIPVEVTDAAGRRRRFTGDPRADGFITGPLDDFLDAAGRPLAPERTSPARRAAYLRWLASPALVANNDRLPILVSVLPQPAD</sequence>
<keyword evidence="2" id="KW-1185">Reference proteome</keyword>
<organism evidence="1 2">
    <name type="scientific">Pseudofrankia asymbiotica</name>
    <dbReference type="NCBI Taxonomy" id="1834516"/>
    <lineage>
        <taxon>Bacteria</taxon>
        <taxon>Bacillati</taxon>
        <taxon>Actinomycetota</taxon>
        <taxon>Actinomycetes</taxon>
        <taxon>Frankiales</taxon>
        <taxon>Frankiaceae</taxon>
        <taxon>Pseudofrankia</taxon>
    </lineage>
</organism>
<dbReference type="RefSeq" id="WP_076817049.1">
    <property type="nucleotide sequence ID" value="NZ_MOMC01000025.1"/>
</dbReference>
<evidence type="ECO:0000313" key="2">
    <source>
        <dbReference type="Proteomes" id="UP000188929"/>
    </source>
</evidence>
<protein>
    <submittedName>
        <fullName evidence="1">Uncharacterized protein</fullName>
    </submittedName>
</protein>
<comment type="caution">
    <text evidence="1">The sequence shown here is derived from an EMBL/GenBank/DDBJ whole genome shotgun (WGS) entry which is preliminary data.</text>
</comment>
<dbReference type="Proteomes" id="UP000188929">
    <property type="component" value="Unassembled WGS sequence"/>
</dbReference>
<dbReference type="AlphaFoldDB" id="A0A1V2IBF8"/>
<evidence type="ECO:0000313" key="1">
    <source>
        <dbReference type="EMBL" id="ONH30543.1"/>
    </source>
</evidence>
<proteinExistence type="predicted"/>
<dbReference type="OrthoDB" id="3204160at2"/>
<accession>A0A1V2IBF8</accession>
<reference evidence="2" key="1">
    <citation type="submission" date="2016-10" db="EMBL/GenBank/DDBJ databases">
        <title>Frankia sp. NRRL B-16386 Genome sequencing.</title>
        <authorList>
            <person name="Ghodhbane-Gtari F."/>
            <person name="Swanson E."/>
            <person name="Gueddou A."/>
            <person name="Hezbri K."/>
            <person name="Ktari K."/>
            <person name="Nouioui I."/>
            <person name="Morris K."/>
            <person name="Simpson S."/>
            <person name="Abebe-Akele F."/>
            <person name="Thomas K."/>
            <person name="Gtari M."/>
            <person name="Tisa L.S."/>
        </authorList>
    </citation>
    <scope>NUCLEOTIDE SEQUENCE [LARGE SCALE GENOMIC DNA]</scope>
    <source>
        <strain evidence="2">NRRL B-16386</strain>
    </source>
</reference>